<dbReference type="SFLD" id="SFLDS00029">
    <property type="entry name" value="Radical_SAM"/>
    <property type="match status" value="1"/>
</dbReference>
<dbReference type="PROSITE" id="PS51332">
    <property type="entry name" value="B12_BINDING"/>
    <property type="match status" value="1"/>
</dbReference>
<name>A0A415L8I1_9FIRM</name>
<keyword evidence="4" id="KW-0949">S-adenosyl-L-methionine</keyword>
<keyword evidence="3" id="KW-0808">Transferase</keyword>
<evidence type="ECO:0000256" key="1">
    <source>
        <dbReference type="ARBA" id="ARBA00001966"/>
    </source>
</evidence>
<comment type="caution">
    <text evidence="9">The sequence shown here is derived from an EMBL/GenBank/DDBJ whole genome shotgun (WGS) entry which is preliminary data.</text>
</comment>
<dbReference type="InterPro" id="IPR006158">
    <property type="entry name" value="Cobalamin-bd"/>
</dbReference>
<dbReference type="Proteomes" id="UP000285897">
    <property type="component" value="Unassembled WGS sequence"/>
</dbReference>
<dbReference type="PANTHER" id="PTHR43409:SF7">
    <property type="entry name" value="BLL1977 PROTEIN"/>
    <property type="match status" value="1"/>
</dbReference>
<dbReference type="InterPro" id="IPR058240">
    <property type="entry name" value="rSAM_sf"/>
</dbReference>
<dbReference type="GO" id="GO:0031419">
    <property type="term" value="F:cobalamin binding"/>
    <property type="evidence" value="ECO:0007669"/>
    <property type="project" value="InterPro"/>
</dbReference>
<dbReference type="InterPro" id="IPR023404">
    <property type="entry name" value="rSAM_horseshoe"/>
</dbReference>
<dbReference type="AlphaFoldDB" id="A0A415L8I1"/>
<evidence type="ECO:0000256" key="7">
    <source>
        <dbReference type="ARBA" id="ARBA00023014"/>
    </source>
</evidence>
<evidence type="ECO:0000256" key="5">
    <source>
        <dbReference type="ARBA" id="ARBA00022723"/>
    </source>
</evidence>
<dbReference type="InterPro" id="IPR006638">
    <property type="entry name" value="Elp3/MiaA/NifB-like_rSAM"/>
</dbReference>
<dbReference type="Gene3D" id="3.40.50.280">
    <property type="entry name" value="Cobalamin-binding domain"/>
    <property type="match status" value="1"/>
</dbReference>
<organism evidence="9 10">
    <name type="scientific">Blautia obeum</name>
    <dbReference type="NCBI Taxonomy" id="40520"/>
    <lineage>
        <taxon>Bacteria</taxon>
        <taxon>Bacillati</taxon>
        <taxon>Bacillota</taxon>
        <taxon>Clostridia</taxon>
        <taxon>Lachnospirales</taxon>
        <taxon>Lachnospiraceae</taxon>
        <taxon>Blautia</taxon>
    </lineage>
</organism>
<evidence type="ECO:0000259" key="8">
    <source>
        <dbReference type="PROSITE" id="PS51332"/>
    </source>
</evidence>
<dbReference type="SUPFAM" id="SSF52242">
    <property type="entry name" value="Cobalamin (vitamin B12)-binding domain"/>
    <property type="match status" value="1"/>
</dbReference>
<accession>A0A415L8I1</accession>
<evidence type="ECO:0000313" key="9">
    <source>
        <dbReference type="EMBL" id="RHL44876.1"/>
    </source>
</evidence>
<dbReference type="Gene3D" id="3.80.30.20">
    <property type="entry name" value="tm_1862 like domain"/>
    <property type="match status" value="1"/>
</dbReference>
<proteinExistence type="predicted"/>
<dbReference type="PANTHER" id="PTHR43409">
    <property type="entry name" value="ANAEROBIC MAGNESIUM-PROTOPORPHYRIN IX MONOMETHYL ESTER CYCLASE-RELATED"/>
    <property type="match status" value="1"/>
</dbReference>
<keyword evidence="5" id="KW-0479">Metal-binding</keyword>
<dbReference type="SFLD" id="SFLDG01123">
    <property type="entry name" value="methyltransferase_(Class_B)"/>
    <property type="match status" value="1"/>
</dbReference>
<dbReference type="GO" id="GO:0046872">
    <property type="term" value="F:metal ion binding"/>
    <property type="evidence" value="ECO:0007669"/>
    <property type="project" value="UniProtKB-KW"/>
</dbReference>
<dbReference type="Pfam" id="PF02310">
    <property type="entry name" value="B12-binding"/>
    <property type="match status" value="1"/>
</dbReference>
<dbReference type="EMBL" id="QROS01000011">
    <property type="protein sequence ID" value="RHL44876.1"/>
    <property type="molecule type" value="Genomic_DNA"/>
</dbReference>
<dbReference type="InterPro" id="IPR007197">
    <property type="entry name" value="rSAM"/>
</dbReference>
<dbReference type="SMART" id="SM00729">
    <property type="entry name" value="Elp3"/>
    <property type="match status" value="1"/>
</dbReference>
<dbReference type="InterPro" id="IPR034466">
    <property type="entry name" value="Methyltransferase_Class_B"/>
</dbReference>
<sequence>MKVLYLFLPVHPKCNTIGMRSMPPLALYYLATILEDNGIEVDIVDPSIISRSQYFDTNVEAKKFIGNLFDNKEYDAILFSATTGNWGVTKEMIQQIHEEFPNIPICVGGIHVSYFARYIITGMPYLIALKGEGEKNIVSVIQNVKNYNELKKIPNIVFYDGEQVVETVKNELMEIKELQEIKNVDYSKVPKNSYGCIGLETSRGCRFRCVFCSVLYKHIWRGLTEQYVVNNIMSQVETIKEKTKSNYAKIYFVDDCFTADVKRAKNILNLLSKKSLDLRISFEARVTDLMQVGFLENIPEKIIDNIQIGVEAGYNEGLKKVRKGITIAQLEECAEHLYELDLQDKAFFSFIIGFPWETITEIKSTISTAAYLYDNFKILANINWLWLMPSDLWDERQNYGIEVNESIFDDPLWFINREYFMETHPNIEIKDIRAVEELIKYYANKGIRLAYTGVLFDLE</sequence>
<keyword evidence="6" id="KW-0408">Iron</keyword>
<evidence type="ECO:0000256" key="6">
    <source>
        <dbReference type="ARBA" id="ARBA00023004"/>
    </source>
</evidence>
<dbReference type="SUPFAM" id="SSF102114">
    <property type="entry name" value="Radical SAM enzymes"/>
    <property type="match status" value="1"/>
</dbReference>
<evidence type="ECO:0000256" key="2">
    <source>
        <dbReference type="ARBA" id="ARBA00022603"/>
    </source>
</evidence>
<dbReference type="RefSeq" id="WP_117942323.1">
    <property type="nucleotide sequence ID" value="NZ_JAJCJV010000007.1"/>
</dbReference>
<dbReference type="SFLD" id="SFLDG01082">
    <property type="entry name" value="B12-binding_domain_containing"/>
    <property type="match status" value="1"/>
</dbReference>
<dbReference type="Pfam" id="PF04055">
    <property type="entry name" value="Radical_SAM"/>
    <property type="match status" value="1"/>
</dbReference>
<reference evidence="9 10" key="1">
    <citation type="submission" date="2018-08" db="EMBL/GenBank/DDBJ databases">
        <title>A genome reference for cultivated species of the human gut microbiota.</title>
        <authorList>
            <person name="Zou Y."/>
            <person name="Xue W."/>
            <person name="Luo G."/>
        </authorList>
    </citation>
    <scope>NUCLEOTIDE SEQUENCE [LARGE SCALE GENOMIC DNA]</scope>
    <source>
        <strain evidence="9 10">AF37-6AC</strain>
    </source>
</reference>
<keyword evidence="7" id="KW-0411">Iron-sulfur</keyword>
<evidence type="ECO:0000313" key="10">
    <source>
        <dbReference type="Proteomes" id="UP000285897"/>
    </source>
</evidence>
<dbReference type="GO" id="GO:0003824">
    <property type="term" value="F:catalytic activity"/>
    <property type="evidence" value="ECO:0007669"/>
    <property type="project" value="InterPro"/>
</dbReference>
<feature type="domain" description="B12-binding" evidence="8">
    <location>
        <begin position="9"/>
        <end position="151"/>
    </location>
</feature>
<evidence type="ECO:0000256" key="4">
    <source>
        <dbReference type="ARBA" id="ARBA00022691"/>
    </source>
</evidence>
<dbReference type="InterPro" id="IPR036724">
    <property type="entry name" value="Cobalamin-bd_sf"/>
</dbReference>
<dbReference type="GO" id="GO:0051539">
    <property type="term" value="F:4 iron, 4 sulfur cluster binding"/>
    <property type="evidence" value="ECO:0007669"/>
    <property type="project" value="UniProtKB-KW"/>
</dbReference>
<protein>
    <submittedName>
        <fullName evidence="9">Radical SAM protein</fullName>
    </submittedName>
</protein>
<gene>
    <name evidence="9" type="ORF">DW021_13610</name>
</gene>
<comment type="cofactor">
    <cofactor evidence="1">
        <name>[4Fe-4S] cluster</name>
        <dbReference type="ChEBI" id="CHEBI:49883"/>
    </cofactor>
</comment>
<evidence type="ECO:0000256" key="3">
    <source>
        <dbReference type="ARBA" id="ARBA00022679"/>
    </source>
</evidence>
<keyword evidence="2" id="KW-0489">Methyltransferase</keyword>
<dbReference type="InterPro" id="IPR051198">
    <property type="entry name" value="BchE-like"/>
</dbReference>